<feature type="transmembrane region" description="Helical" evidence="6">
    <location>
        <begin position="6"/>
        <end position="24"/>
    </location>
</feature>
<evidence type="ECO:0000256" key="1">
    <source>
        <dbReference type="ARBA" id="ARBA00004141"/>
    </source>
</evidence>
<dbReference type="GO" id="GO:0016020">
    <property type="term" value="C:membrane"/>
    <property type="evidence" value="ECO:0007669"/>
    <property type="project" value="UniProtKB-SubCell"/>
</dbReference>
<feature type="transmembrane region" description="Helical" evidence="6">
    <location>
        <begin position="138"/>
        <end position="160"/>
    </location>
</feature>
<dbReference type="PANTHER" id="PTHR23128">
    <property type="entry name" value="SERPENTINE RECEPTOR, CLASS E (EPSILON)-RELATED"/>
    <property type="match status" value="1"/>
</dbReference>
<comment type="subcellular location">
    <subcellularLocation>
        <location evidence="1">Membrane</location>
        <topology evidence="1">Multi-pass membrane protein</topology>
    </subcellularLocation>
</comment>
<evidence type="ECO:0000256" key="2">
    <source>
        <dbReference type="ARBA" id="ARBA00006803"/>
    </source>
</evidence>
<dbReference type="Proteomes" id="UP000887575">
    <property type="component" value="Unassembled WGS sequence"/>
</dbReference>
<evidence type="ECO:0000256" key="5">
    <source>
        <dbReference type="ARBA" id="ARBA00023136"/>
    </source>
</evidence>
<dbReference type="Pfam" id="PF03125">
    <property type="entry name" value="Sre"/>
    <property type="match status" value="1"/>
</dbReference>
<dbReference type="GO" id="GO:0007606">
    <property type="term" value="P:sensory perception of chemical stimulus"/>
    <property type="evidence" value="ECO:0007669"/>
    <property type="project" value="InterPro"/>
</dbReference>
<evidence type="ECO:0000313" key="7">
    <source>
        <dbReference type="Proteomes" id="UP000887575"/>
    </source>
</evidence>
<dbReference type="WBParaSite" id="MBELARI_LOCUS6597">
    <property type="protein sequence ID" value="MBELARI_LOCUS6597"/>
    <property type="gene ID" value="MBELARI_LOCUS6597"/>
</dbReference>
<dbReference type="InterPro" id="IPR004151">
    <property type="entry name" value="7TM_GPCR_serpentine_rcpt_Sre"/>
</dbReference>
<evidence type="ECO:0000313" key="8">
    <source>
        <dbReference type="WBParaSite" id="MBELARI_LOCUS6597"/>
    </source>
</evidence>
<reference evidence="8" key="1">
    <citation type="submission" date="2024-02" db="UniProtKB">
        <authorList>
            <consortium name="WormBaseParasite"/>
        </authorList>
    </citation>
    <scope>IDENTIFICATION</scope>
</reference>
<name>A0AAF3FHW1_9BILA</name>
<accession>A0AAF3FHW1</accession>
<protein>
    <recommendedName>
        <fullName evidence="9">G protein-coupled receptor</fullName>
    </recommendedName>
</protein>
<evidence type="ECO:0000256" key="6">
    <source>
        <dbReference type="SAM" id="Phobius"/>
    </source>
</evidence>
<evidence type="ECO:0008006" key="9">
    <source>
        <dbReference type="Google" id="ProtNLM"/>
    </source>
</evidence>
<feature type="transmembrane region" description="Helical" evidence="6">
    <location>
        <begin position="72"/>
        <end position="96"/>
    </location>
</feature>
<feature type="transmembrane region" description="Helical" evidence="6">
    <location>
        <begin position="172"/>
        <end position="193"/>
    </location>
</feature>
<keyword evidence="3 6" id="KW-0812">Transmembrane</keyword>
<organism evidence="7 8">
    <name type="scientific">Mesorhabditis belari</name>
    <dbReference type="NCBI Taxonomy" id="2138241"/>
    <lineage>
        <taxon>Eukaryota</taxon>
        <taxon>Metazoa</taxon>
        <taxon>Ecdysozoa</taxon>
        <taxon>Nematoda</taxon>
        <taxon>Chromadorea</taxon>
        <taxon>Rhabditida</taxon>
        <taxon>Rhabditina</taxon>
        <taxon>Rhabditomorpha</taxon>
        <taxon>Rhabditoidea</taxon>
        <taxon>Rhabditidae</taxon>
        <taxon>Mesorhabditinae</taxon>
        <taxon>Mesorhabditis</taxon>
    </lineage>
</organism>
<comment type="similarity">
    <text evidence="2">Belongs to the nematode receptor-like protein sre family.</text>
</comment>
<evidence type="ECO:0000256" key="3">
    <source>
        <dbReference type="ARBA" id="ARBA00022692"/>
    </source>
</evidence>
<keyword evidence="7" id="KW-1185">Reference proteome</keyword>
<keyword evidence="4 6" id="KW-1133">Transmembrane helix</keyword>
<dbReference type="PANTHER" id="PTHR23128:SF132">
    <property type="entry name" value="SERPENTINE RECEPTOR, CLASS E (EPSILON)-RELATED"/>
    <property type="match status" value="1"/>
</dbReference>
<proteinExistence type="inferred from homology"/>
<evidence type="ECO:0000256" key="4">
    <source>
        <dbReference type="ARBA" id="ARBA00022989"/>
    </source>
</evidence>
<keyword evidence="5 6" id="KW-0472">Membrane</keyword>
<feature type="transmembrane region" description="Helical" evidence="6">
    <location>
        <begin position="44"/>
        <end position="66"/>
    </location>
</feature>
<dbReference type="AlphaFoldDB" id="A0AAF3FHW1"/>
<sequence>MLFLGFTRIFVACIIGNTVIVVVIERMLATYYIKNYEQMSRFHISRWLIIGTSLSSLNISIIGVFASAQLRFEIACLCVPFYLVMIAGFLFGFYHFTSANSKVMERIEKLTIESGGYNLATRYQLEENLRSLKLLRSFVTWGAFADVVMNLWICYALVFFDERQIGDQILMAIFELIIASCLFAFTPICLFSVPDWRRLFIMVIWRSEPIRPLECSISIVDRAQERDSYFAYYMKSW</sequence>